<feature type="compositionally biased region" description="Basic and acidic residues" evidence="1">
    <location>
        <begin position="135"/>
        <end position="144"/>
    </location>
</feature>
<evidence type="ECO:0000256" key="1">
    <source>
        <dbReference type="SAM" id="MobiDB-lite"/>
    </source>
</evidence>
<feature type="compositionally biased region" description="Low complexity" evidence="1">
    <location>
        <begin position="158"/>
        <end position="169"/>
    </location>
</feature>
<sequence>MVRDKGEVRRSSPYPSTYNECDFEIENRQQINFILNTNQVTCKLIQISLNKRSHVDIKFPSPEEAKNNPDAVTIIGKEDDVENAKEAILNMAEDYSRDYLENLPPSPQPQTVGAFLSAGTGSGNTNENGFVMKDAPWEKTDKKQGKSAPNTQSQEDFPAVGGAPVAAAPITSVWGPKN</sequence>
<feature type="domain" description="K Homology" evidence="2">
    <location>
        <begin position="49"/>
        <end position="89"/>
    </location>
</feature>
<dbReference type="EMBL" id="JRES01000204">
    <property type="protein sequence ID" value="KNC33313.1"/>
    <property type="molecule type" value="Genomic_DNA"/>
</dbReference>
<accession>A0A0L0CLR6</accession>
<name>A0A0L0CLR6_LUCCU</name>
<dbReference type="SUPFAM" id="SSF54791">
    <property type="entry name" value="Eukaryotic type KH-domain (KH-domain type I)"/>
    <property type="match status" value="1"/>
</dbReference>
<reference evidence="3 4" key="1">
    <citation type="journal article" date="2015" name="Nat. Commun.">
        <title>Lucilia cuprina genome unlocks parasitic fly biology to underpin future interventions.</title>
        <authorList>
            <person name="Anstead C.A."/>
            <person name="Korhonen P.K."/>
            <person name="Young N.D."/>
            <person name="Hall R.S."/>
            <person name="Jex A.R."/>
            <person name="Murali S.C."/>
            <person name="Hughes D.S."/>
            <person name="Lee S.F."/>
            <person name="Perry T."/>
            <person name="Stroehlein A.J."/>
            <person name="Ansell B.R."/>
            <person name="Breugelmans B."/>
            <person name="Hofmann A."/>
            <person name="Qu J."/>
            <person name="Dugan S."/>
            <person name="Lee S.L."/>
            <person name="Chao H."/>
            <person name="Dinh H."/>
            <person name="Han Y."/>
            <person name="Doddapaneni H.V."/>
            <person name="Worley K.C."/>
            <person name="Muzny D.M."/>
            <person name="Ioannidis P."/>
            <person name="Waterhouse R.M."/>
            <person name="Zdobnov E.M."/>
            <person name="James P.J."/>
            <person name="Bagnall N.H."/>
            <person name="Kotze A.C."/>
            <person name="Gibbs R.A."/>
            <person name="Richards S."/>
            <person name="Batterham P."/>
            <person name="Gasser R.B."/>
        </authorList>
    </citation>
    <scope>NUCLEOTIDE SEQUENCE [LARGE SCALE GENOMIC DNA]</scope>
    <source>
        <strain evidence="3 4">LS</strain>
        <tissue evidence="3">Full body</tissue>
    </source>
</reference>
<dbReference type="STRING" id="7375.A0A0L0CLR6"/>
<dbReference type="InterPro" id="IPR004088">
    <property type="entry name" value="KH_dom_type_1"/>
</dbReference>
<dbReference type="Gene3D" id="3.30.1370.10">
    <property type="entry name" value="K Homology domain, type 1"/>
    <property type="match status" value="1"/>
</dbReference>
<organism evidence="3 4">
    <name type="scientific">Lucilia cuprina</name>
    <name type="common">Green bottle fly</name>
    <name type="synonym">Australian sheep blowfly</name>
    <dbReference type="NCBI Taxonomy" id="7375"/>
    <lineage>
        <taxon>Eukaryota</taxon>
        <taxon>Metazoa</taxon>
        <taxon>Ecdysozoa</taxon>
        <taxon>Arthropoda</taxon>
        <taxon>Hexapoda</taxon>
        <taxon>Insecta</taxon>
        <taxon>Pterygota</taxon>
        <taxon>Neoptera</taxon>
        <taxon>Endopterygota</taxon>
        <taxon>Diptera</taxon>
        <taxon>Brachycera</taxon>
        <taxon>Muscomorpha</taxon>
        <taxon>Oestroidea</taxon>
        <taxon>Calliphoridae</taxon>
        <taxon>Luciliinae</taxon>
        <taxon>Lucilia</taxon>
    </lineage>
</organism>
<evidence type="ECO:0000313" key="4">
    <source>
        <dbReference type="Proteomes" id="UP000037069"/>
    </source>
</evidence>
<protein>
    <recommendedName>
        <fullName evidence="2">K Homology domain-containing protein</fullName>
    </recommendedName>
</protein>
<dbReference type="Proteomes" id="UP000037069">
    <property type="component" value="Unassembled WGS sequence"/>
</dbReference>
<comment type="caution">
    <text evidence="3">The sequence shown here is derived from an EMBL/GenBank/DDBJ whole genome shotgun (WGS) entry which is preliminary data.</text>
</comment>
<keyword evidence="4" id="KW-1185">Reference proteome</keyword>
<feature type="region of interest" description="Disordered" evidence="1">
    <location>
        <begin position="116"/>
        <end position="178"/>
    </location>
</feature>
<dbReference type="AlphaFoldDB" id="A0A0L0CLR6"/>
<gene>
    <name evidence="3" type="ORF">FF38_06056</name>
</gene>
<dbReference type="InterPro" id="IPR036612">
    <property type="entry name" value="KH_dom_type_1_sf"/>
</dbReference>
<dbReference type="GO" id="GO:0010468">
    <property type="term" value="P:regulation of gene expression"/>
    <property type="evidence" value="ECO:0007669"/>
    <property type="project" value="UniProtKB-ARBA"/>
</dbReference>
<proteinExistence type="predicted"/>
<dbReference type="OrthoDB" id="10027144at2759"/>
<dbReference type="Pfam" id="PF00013">
    <property type="entry name" value="KH_1"/>
    <property type="match status" value="1"/>
</dbReference>
<dbReference type="GO" id="GO:0003723">
    <property type="term" value="F:RNA binding"/>
    <property type="evidence" value="ECO:0007669"/>
    <property type="project" value="InterPro"/>
</dbReference>
<evidence type="ECO:0000313" key="3">
    <source>
        <dbReference type="EMBL" id="KNC33313.1"/>
    </source>
</evidence>
<evidence type="ECO:0000259" key="2">
    <source>
        <dbReference type="Pfam" id="PF00013"/>
    </source>
</evidence>